<organism evidence="1 2">
    <name type="scientific">Longimicrobium terrae</name>
    <dbReference type="NCBI Taxonomy" id="1639882"/>
    <lineage>
        <taxon>Bacteria</taxon>
        <taxon>Pseudomonadati</taxon>
        <taxon>Gemmatimonadota</taxon>
        <taxon>Longimicrobiia</taxon>
        <taxon>Longimicrobiales</taxon>
        <taxon>Longimicrobiaceae</taxon>
        <taxon>Longimicrobium</taxon>
    </lineage>
</organism>
<dbReference type="Gene3D" id="3.40.50.1000">
    <property type="entry name" value="HAD superfamily/HAD-like"/>
    <property type="match status" value="1"/>
</dbReference>
<dbReference type="PANTHER" id="PTHR43885:SF1">
    <property type="entry name" value="SUPERFAMILY HYDROLASE, PUTATIVE (AFU_ORTHOLOGUE AFUA_4G13290)-RELATED"/>
    <property type="match status" value="1"/>
</dbReference>
<evidence type="ECO:0000313" key="1">
    <source>
        <dbReference type="EMBL" id="MBB6070465.1"/>
    </source>
</evidence>
<dbReference type="InterPro" id="IPR041492">
    <property type="entry name" value="HAD_2"/>
</dbReference>
<proteinExistence type="predicted"/>
<reference evidence="1 2" key="1">
    <citation type="submission" date="2020-08" db="EMBL/GenBank/DDBJ databases">
        <title>Genomic Encyclopedia of Type Strains, Phase IV (KMG-IV): sequencing the most valuable type-strain genomes for metagenomic binning, comparative biology and taxonomic classification.</title>
        <authorList>
            <person name="Goeker M."/>
        </authorList>
    </citation>
    <scope>NUCLEOTIDE SEQUENCE [LARGE SCALE GENOMIC DNA]</scope>
    <source>
        <strain evidence="1 2">DSM 29007</strain>
    </source>
</reference>
<dbReference type="GO" id="GO:0016787">
    <property type="term" value="F:hydrolase activity"/>
    <property type="evidence" value="ECO:0007669"/>
    <property type="project" value="UniProtKB-KW"/>
</dbReference>
<dbReference type="Gene3D" id="1.10.150.240">
    <property type="entry name" value="Putative phosphatase, domain 2"/>
    <property type="match status" value="1"/>
</dbReference>
<protein>
    <submittedName>
        <fullName evidence="1">Phosphoglycolate phosphatase-like HAD superfamily hydrolase</fullName>
    </submittedName>
</protein>
<keyword evidence="2" id="KW-1185">Reference proteome</keyword>
<dbReference type="SUPFAM" id="SSF56784">
    <property type="entry name" value="HAD-like"/>
    <property type="match status" value="1"/>
</dbReference>
<dbReference type="Proteomes" id="UP000582837">
    <property type="component" value="Unassembled WGS sequence"/>
</dbReference>
<name>A0A841GXI7_9BACT</name>
<dbReference type="InterPro" id="IPR036412">
    <property type="entry name" value="HAD-like_sf"/>
</dbReference>
<dbReference type="PANTHER" id="PTHR43885">
    <property type="entry name" value="HALOACID DEHALOGENASE-LIKE HYDROLASE"/>
    <property type="match status" value="1"/>
</dbReference>
<keyword evidence="1" id="KW-0378">Hydrolase</keyword>
<dbReference type="RefSeq" id="WP_170034264.1">
    <property type="nucleotide sequence ID" value="NZ_JABDTL010000001.1"/>
</dbReference>
<gene>
    <name evidence="1" type="ORF">HNQ61_002086</name>
</gene>
<dbReference type="PROSITE" id="PS01228">
    <property type="entry name" value="COF_1"/>
    <property type="match status" value="1"/>
</dbReference>
<comment type="caution">
    <text evidence="1">The sequence shown here is derived from an EMBL/GenBank/DDBJ whole genome shotgun (WGS) entry which is preliminary data.</text>
</comment>
<sequence>MRRLVLFDIDGTLLNAGGAGKRAVTRALREVYGETGQVERYNMAGRTDPQILREVLGQAGLDRARIDAGMDAFWDVYIRVLRDTLDPATVHALPGAAALVDRVESENDTVLGLLTGNVLEGARIKVDAAGLGFDRFQVGAYGSDHGDRAELPAVAVRRARDRTGVEFSRKQIVIIGDTPFDISCGEALGVRTIATATGTYSRDELAECHPDHLFADLADTEAVWRAIVD</sequence>
<dbReference type="InterPro" id="IPR023198">
    <property type="entry name" value="PGP-like_dom2"/>
</dbReference>
<dbReference type="Pfam" id="PF13419">
    <property type="entry name" value="HAD_2"/>
    <property type="match status" value="1"/>
</dbReference>
<dbReference type="InterPro" id="IPR023214">
    <property type="entry name" value="HAD_sf"/>
</dbReference>
<dbReference type="EMBL" id="JACHIA010000005">
    <property type="protein sequence ID" value="MBB6070465.1"/>
    <property type="molecule type" value="Genomic_DNA"/>
</dbReference>
<accession>A0A841GXI7</accession>
<dbReference type="AlphaFoldDB" id="A0A841GXI7"/>
<evidence type="ECO:0000313" key="2">
    <source>
        <dbReference type="Proteomes" id="UP000582837"/>
    </source>
</evidence>